<dbReference type="EMBL" id="JABWDY010029656">
    <property type="protein sequence ID" value="KAF5186220.1"/>
    <property type="molecule type" value="Genomic_DNA"/>
</dbReference>
<dbReference type="SUPFAM" id="SSF49562">
    <property type="entry name" value="C2 domain (Calcium/lipid-binding domain, CaLB)"/>
    <property type="match status" value="1"/>
</dbReference>
<comment type="caution">
    <text evidence="2">The sequence shown here is derived from an EMBL/GenBank/DDBJ whole genome shotgun (WGS) entry which is preliminary data.</text>
</comment>
<name>A0A7J6VPX1_THATH</name>
<proteinExistence type="predicted"/>
<dbReference type="PROSITE" id="PS50004">
    <property type="entry name" value="C2"/>
    <property type="match status" value="1"/>
</dbReference>
<dbReference type="GO" id="GO:0071277">
    <property type="term" value="P:cellular response to calcium ion"/>
    <property type="evidence" value="ECO:0007669"/>
    <property type="project" value="TreeGrafter"/>
</dbReference>
<gene>
    <name evidence="2" type="ORF">FRX31_024195</name>
</gene>
<evidence type="ECO:0000313" key="2">
    <source>
        <dbReference type="EMBL" id="KAF5186220.1"/>
    </source>
</evidence>
<dbReference type="CDD" id="cd04047">
    <property type="entry name" value="C2B_Copine"/>
    <property type="match status" value="1"/>
</dbReference>
<sequence length="135" mass="14971">RKREISNSSIISLVAATPSHCVKKNWSDFTSLNYLLGCSFLQMLMNSRQGETLAALIHEGRVSVDPFLRISRIADSGASTPICRTEVVDNNLNPTWNPVYSLAVQQYGGKENPLIIDCFDFNSTGKHELIGGKRQ</sequence>
<keyword evidence="3" id="KW-1185">Reference proteome</keyword>
<dbReference type="InterPro" id="IPR035892">
    <property type="entry name" value="C2_domain_sf"/>
</dbReference>
<organism evidence="2 3">
    <name type="scientific">Thalictrum thalictroides</name>
    <name type="common">Rue-anemone</name>
    <name type="synonym">Anemone thalictroides</name>
    <dbReference type="NCBI Taxonomy" id="46969"/>
    <lineage>
        <taxon>Eukaryota</taxon>
        <taxon>Viridiplantae</taxon>
        <taxon>Streptophyta</taxon>
        <taxon>Embryophyta</taxon>
        <taxon>Tracheophyta</taxon>
        <taxon>Spermatophyta</taxon>
        <taxon>Magnoliopsida</taxon>
        <taxon>Ranunculales</taxon>
        <taxon>Ranunculaceae</taxon>
        <taxon>Thalictroideae</taxon>
        <taxon>Thalictrum</taxon>
    </lineage>
</organism>
<dbReference type="PANTHER" id="PTHR10857:SF120">
    <property type="entry name" value="PROTEIN BONZAI 3"/>
    <property type="match status" value="1"/>
</dbReference>
<dbReference type="InterPro" id="IPR000008">
    <property type="entry name" value="C2_dom"/>
</dbReference>
<dbReference type="GO" id="GO:0005544">
    <property type="term" value="F:calcium-dependent phospholipid binding"/>
    <property type="evidence" value="ECO:0007669"/>
    <property type="project" value="InterPro"/>
</dbReference>
<dbReference type="Proteomes" id="UP000554482">
    <property type="component" value="Unassembled WGS sequence"/>
</dbReference>
<dbReference type="OrthoDB" id="5855668at2759"/>
<dbReference type="AlphaFoldDB" id="A0A7J6VPX1"/>
<accession>A0A7J6VPX1</accession>
<feature type="non-terminal residue" evidence="2">
    <location>
        <position position="1"/>
    </location>
</feature>
<dbReference type="Gene3D" id="2.60.40.150">
    <property type="entry name" value="C2 domain"/>
    <property type="match status" value="1"/>
</dbReference>
<dbReference type="GO" id="GO:0005886">
    <property type="term" value="C:plasma membrane"/>
    <property type="evidence" value="ECO:0007669"/>
    <property type="project" value="TreeGrafter"/>
</dbReference>
<feature type="domain" description="C2" evidence="1">
    <location>
        <begin position="24"/>
        <end position="135"/>
    </location>
</feature>
<reference evidence="2 3" key="1">
    <citation type="submission" date="2020-06" db="EMBL/GenBank/DDBJ databases">
        <title>Transcriptomic and genomic resources for Thalictrum thalictroides and T. hernandezii: Facilitating candidate gene discovery in an emerging model plant lineage.</title>
        <authorList>
            <person name="Arias T."/>
            <person name="Riano-Pachon D.M."/>
            <person name="Di Stilio V.S."/>
        </authorList>
    </citation>
    <scope>NUCLEOTIDE SEQUENCE [LARGE SCALE GENOMIC DNA]</scope>
    <source>
        <strain evidence="3">cv. WT478/WT964</strain>
        <tissue evidence="2">Leaves</tissue>
    </source>
</reference>
<dbReference type="InterPro" id="IPR037768">
    <property type="entry name" value="C2B_Copine"/>
</dbReference>
<evidence type="ECO:0000259" key="1">
    <source>
        <dbReference type="PROSITE" id="PS50004"/>
    </source>
</evidence>
<dbReference type="PANTHER" id="PTHR10857">
    <property type="entry name" value="COPINE"/>
    <property type="match status" value="1"/>
</dbReference>
<dbReference type="Pfam" id="PF00168">
    <property type="entry name" value="C2"/>
    <property type="match status" value="1"/>
</dbReference>
<protein>
    <submittedName>
        <fullName evidence="2">Bonzai-like protein</fullName>
    </submittedName>
</protein>
<dbReference type="InterPro" id="IPR045052">
    <property type="entry name" value="Copine"/>
</dbReference>
<evidence type="ECO:0000313" key="3">
    <source>
        <dbReference type="Proteomes" id="UP000554482"/>
    </source>
</evidence>